<comment type="caution">
    <text evidence="8">The sequence shown here is derived from an EMBL/GenBank/DDBJ whole genome shotgun (WGS) entry which is preliminary data.</text>
</comment>
<dbReference type="PROSITE" id="PS00675">
    <property type="entry name" value="SIGMA54_INTERACT_1"/>
    <property type="match status" value="1"/>
</dbReference>
<keyword evidence="4" id="KW-0804">Transcription</keyword>
<dbReference type="RefSeq" id="WP_106529674.1">
    <property type="nucleotide sequence ID" value="NZ_PYAW01000004.1"/>
</dbReference>
<dbReference type="InterPro" id="IPR009057">
    <property type="entry name" value="Homeodomain-like_sf"/>
</dbReference>
<feature type="domain" description="Response regulatory" evidence="7">
    <location>
        <begin position="5"/>
        <end position="119"/>
    </location>
</feature>
<dbReference type="PANTHER" id="PTHR32071:SF121">
    <property type="entry name" value="SIGMA L-DEPENDENT TRANSCRIPTIONAL REGULATOR YQIR-RELATED"/>
    <property type="match status" value="1"/>
</dbReference>
<dbReference type="GO" id="GO:0005524">
    <property type="term" value="F:ATP binding"/>
    <property type="evidence" value="ECO:0007669"/>
    <property type="project" value="UniProtKB-KW"/>
</dbReference>
<evidence type="ECO:0000313" key="9">
    <source>
        <dbReference type="Proteomes" id="UP000240971"/>
    </source>
</evidence>
<feature type="modified residue" description="4-aspartylphosphate" evidence="5">
    <location>
        <position position="54"/>
    </location>
</feature>
<dbReference type="InterPro" id="IPR003593">
    <property type="entry name" value="AAA+_ATPase"/>
</dbReference>
<evidence type="ECO:0000313" key="8">
    <source>
        <dbReference type="EMBL" id="PSL45329.1"/>
    </source>
</evidence>
<keyword evidence="2" id="KW-0067">ATP-binding</keyword>
<dbReference type="PANTHER" id="PTHR32071">
    <property type="entry name" value="TRANSCRIPTIONAL REGULATORY PROTEIN"/>
    <property type="match status" value="1"/>
</dbReference>
<dbReference type="InterPro" id="IPR002197">
    <property type="entry name" value="HTH_Fis"/>
</dbReference>
<dbReference type="AlphaFoldDB" id="A0A2P8HGH6"/>
<proteinExistence type="predicted"/>
<dbReference type="SMART" id="SM00382">
    <property type="entry name" value="AAA"/>
    <property type="match status" value="1"/>
</dbReference>
<evidence type="ECO:0000256" key="5">
    <source>
        <dbReference type="PROSITE-ProRule" id="PRU00169"/>
    </source>
</evidence>
<dbReference type="Pfam" id="PF25601">
    <property type="entry name" value="AAA_lid_14"/>
    <property type="match status" value="1"/>
</dbReference>
<dbReference type="SUPFAM" id="SSF46689">
    <property type="entry name" value="Homeodomain-like"/>
    <property type="match status" value="1"/>
</dbReference>
<protein>
    <submittedName>
        <fullName evidence="8">DNA-binding NtrC family response regulator</fullName>
    </submittedName>
</protein>
<keyword evidence="1" id="KW-0547">Nucleotide-binding</keyword>
<dbReference type="SMART" id="SM00448">
    <property type="entry name" value="REC"/>
    <property type="match status" value="1"/>
</dbReference>
<dbReference type="InterPro" id="IPR058031">
    <property type="entry name" value="AAA_lid_NorR"/>
</dbReference>
<evidence type="ECO:0000256" key="4">
    <source>
        <dbReference type="ARBA" id="ARBA00023163"/>
    </source>
</evidence>
<evidence type="ECO:0000256" key="1">
    <source>
        <dbReference type="ARBA" id="ARBA00022741"/>
    </source>
</evidence>
<sequence>MTTGTILLVEDEDKLRHLLKRIISLEGFQIHECANIKTAMRILETTPVDVVLSDIMLPDGNGIDLVSSIRQMQLPTEIVLLTAYGNIPDSVRAIKNGAFDYITKGNDNAKIIPSLYRALEKVQLQKRIEHLETRIGNQYATFDHLLGNSTGINEAKELARKAAPSKAAVLLLGETGSGKEIFAQAIHSASERAGKDFVAINCSALGKDILESEIFGYKAGAFTGAIKNKKGLIEEANQGTLFLDEIGEMPVDLQAKLLRVLETSEFIKVGDTKVTKVDIRIIAATNRDLTREIEQGRFREDLYYRLNVFTIQLPSLRERKEDIPLFAQHFLDVFAAKSNRQITGMSREFTEHLKLHEWRGNIRELKNVIERAVIVSNQSILSLESLPFEMKLQKAGSRQKNGTFDLAGIEKMHIQWVIAYTNNNKSKAARLLNIGLSTLYRKMEEYSMKL</sequence>
<feature type="domain" description="Sigma-54 factor interaction" evidence="6">
    <location>
        <begin position="145"/>
        <end position="374"/>
    </location>
</feature>
<dbReference type="SUPFAM" id="SSF52172">
    <property type="entry name" value="CheY-like"/>
    <property type="match status" value="1"/>
</dbReference>
<dbReference type="InterPro" id="IPR011006">
    <property type="entry name" value="CheY-like_superfamily"/>
</dbReference>
<dbReference type="CDD" id="cd00156">
    <property type="entry name" value="REC"/>
    <property type="match status" value="1"/>
</dbReference>
<dbReference type="Proteomes" id="UP000240971">
    <property type="component" value="Unassembled WGS sequence"/>
</dbReference>
<dbReference type="GO" id="GO:0043565">
    <property type="term" value="F:sequence-specific DNA binding"/>
    <property type="evidence" value="ECO:0007669"/>
    <property type="project" value="InterPro"/>
</dbReference>
<dbReference type="PROSITE" id="PS50045">
    <property type="entry name" value="SIGMA54_INTERACT_4"/>
    <property type="match status" value="1"/>
</dbReference>
<dbReference type="CDD" id="cd00009">
    <property type="entry name" value="AAA"/>
    <property type="match status" value="1"/>
</dbReference>
<evidence type="ECO:0000259" key="7">
    <source>
        <dbReference type="PROSITE" id="PS50110"/>
    </source>
</evidence>
<dbReference type="InterPro" id="IPR002078">
    <property type="entry name" value="Sigma_54_int"/>
</dbReference>
<dbReference type="SUPFAM" id="SSF52540">
    <property type="entry name" value="P-loop containing nucleoside triphosphate hydrolases"/>
    <property type="match status" value="1"/>
</dbReference>
<dbReference type="PRINTS" id="PR01590">
    <property type="entry name" value="HTHFIS"/>
</dbReference>
<dbReference type="Pfam" id="PF02954">
    <property type="entry name" value="HTH_8"/>
    <property type="match status" value="1"/>
</dbReference>
<dbReference type="FunFam" id="3.40.50.300:FF:000006">
    <property type="entry name" value="DNA-binding transcriptional regulator NtrC"/>
    <property type="match status" value="1"/>
</dbReference>
<name>A0A2P8HGH6_CHINA</name>
<evidence type="ECO:0000259" key="6">
    <source>
        <dbReference type="PROSITE" id="PS50045"/>
    </source>
</evidence>
<dbReference type="Pfam" id="PF00072">
    <property type="entry name" value="Response_reg"/>
    <property type="match status" value="1"/>
</dbReference>
<dbReference type="Pfam" id="PF00158">
    <property type="entry name" value="Sigma54_activat"/>
    <property type="match status" value="1"/>
</dbReference>
<dbReference type="Gene3D" id="1.10.10.60">
    <property type="entry name" value="Homeodomain-like"/>
    <property type="match status" value="1"/>
</dbReference>
<dbReference type="Gene3D" id="3.40.50.2300">
    <property type="match status" value="1"/>
</dbReference>
<dbReference type="GO" id="GO:0006355">
    <property type="term" value="P:regulation of DNA-templated transcription"/>
    <property type="evidence" value="ECO:0007669"/>
    <property type="project" value="InterPro"/>
</dbReference>
<dbReference type="Gene3D" id="3.40.50.300">
    <property type="entry name" value="P-loop containing nucleotide triphosphate hydrolases"/>
    <property type="match status" value="1"/>
</dbReference>
<dbReference type="InterPro" id="IPR027417">
    <property type="entry name" value="P-loop_NTPase"/>
</dbReference>
<dbReference type="GO" id="GO:0000160">
    <property type="term" value="P:phosphorelay signal transduction system"/>
    <property type="evidence" value="ECO:0007669"/>
    <property type="project" value="InterPro"/>
</dbReference>
<keyword evidence="8" id="KW-0238">DNA-binding</keyword>
<keyword evidence="3" id="KW-0805">Transcription regulation</keyword>
<dbReference type="Gene3D" id="1.10.8.60">
    <property type="match status" value="1"/>
</dbReference>
<dbReference type="PROSITE" id="PS50110">
    <property type="entry name" value="RESPONSE_REGULATORY"/>
    <property type="match status" value="1"/>
</dbReference>
<accession>A0A2P8HGH6</accession>
<reference evidence="8 9" key="1">
    <citation type="submission" date="2018-03" db="EMBL/GenBank/DDBJ databases">
        <title>Genomic Encyclopedia of Archaeal and Bacterial Type Strains, Phase II (KMG-II): from individual species to whole genera.</title>
        <authorList>
            <person name="Goeker M."/>
        </authorList>
    </citation>
    <scope>NUCLEOTIDE SEQUENCE [LARGE SCALE GENOMIC DNA]</scope>
    <source>
        <strain evidence="8 9">DSM 24859</strain>
    </source>
</reference>
<evidence type="ECO:0000256" key="3">
    <source>
        <dbReference type="ARBA" id="ARBA00023015"/>
    </source>
</evidence>
<keyword evidence="9" id="KW-1185">Reference proteome</keyword>
<organism evidence="8 9">
    <name type="scientific">Chitinophaga niastensis</name>
    <dbReference type="NCBI Taxonomy" id="536980"/>
    <lineage>
        <taxon>Bacteria</taxon>
        <taxon>Pseudomonadati</taxon>
        <taxon>Bacteroidota</taxon>
        <taxon>Chitinophagia</taxon>
        <taxon>Chitinophagales</taxon>
        <taxon>Chitinophagaceae</taxon>
        <taxon>Chitinophaga</taxon>
    </lineage>
</organism>
<keyword evidence="5" id="KW-0597">Phosphoprotein</keyword>
<gene>
    <name evidence="8" type="ORF">CLV51_10431</name>
</gene>
<dbReference type="InterPro" id="IPR001789">
    <property type="entry name" value="Sig_transdc_resp-reg_receiver"/>
</dbReference>
<dbReference type="OrthoDB" id="9767106at2"/>
<dbReference type="EMBL" id="PYAW01000004">
    <property type="protein sequence ID" value="PSL45329.1"/>
    <property type="molecule type" value="Genomic_DNA"/>
</dbReference>
<dbReference type="InterPro" id="IPR025662">
    <property type="entry name" value="Sigma_54_int_dom_ATP-bd_1"/>
</dbReference>
<evidence type="ECO:0000256" key="2">
    <source>
        <dbReference type="ARBA" id="ARBA00022840"/>
    </source>
</evidence>